<keyword evidence="1 4" id="KW-0808">Transferase</keyword>
<name>A0A1F7I591_9BACT</name>
<comment type="pathway">
    <text evidence="4">Cofactor biosynthesis; adenosylcobalamin biosynthesis; adenosylcobalamin from cob(II)yrinate a,c-diamide: step 2/7.</text>
</comment>
<dbReference type="GO" id="GO:0008817">
    <property type="term" value="F:corrinoid adenosyltransferase activity"/>
    <property type="evidence" value="ECO:0007669"/>
    <property type="project" value="UniProtKB-UniRule"/>
</dbReference>
<evidence type="ECO:0000313" key="6">
    <source>
        <dbReference type="EMBL" id="OGK38531.1"/>
    </source>
</evidence>
<dbReference type="GO" id="GO:0005524">
    <property type="term" value="F:ATP binding"/>
    <property type="evidence" value="ECO:0007669"/>
    <property type="project" value="UniProtKB-UniRule"/>
</dbReference>
<keyword evidence="2 4" id="KW-0547">Nucleotide-binding</keyword>
<comment type="similarity">
    <text evidence="4">Belongs to the Cob(I)alamin adenosyltransferase family.</text>
</comment>
<evidence type="ECO:0000256" key="1">
    <source>
        <dbReference type="ARBA" id="ARBA00022679"/>
    </source>
</evidence>
<evidence type="ECO:0000256" key="2">
    <source>
        <dbReference type="ARBA" id="ARBA00022741"/>
    </source>
</evidence>
<dbReference type="Pfam" id="PF01923">
    <property type="entry name" value="Cob_adeno_trans"/>
    <property type="match status" value="1"/>
</dbReference>
<dbReference type="UniPathway" id="UPA00148">
    <property type="reaction ID" value="UER00233"/>
</dbReference>
<dbReference type="InterPro" id="IPR029499">
    <property type="entry name" value="PduO-typ"/>
</dbReference>
<dbReference type="EMBL" id="MGAE01000054">
    <property type="protein sequence ID" value="OGK38531.1"/>
    <property type="molecule type" value="Genomic_DNA"/>
</dbReference>
<comment type="catalytic activity">
    <reaction evidence="4">
        <text>2 cob(II)yrinate a,c diamide + reduced [electron-transfer flavoprotein] + 2 ATP = 2 adenosylcob(III)yrinate a,c-diamide + 2 triphosphate + oxidized [electron-transfer flavoprotein] + 3 H(+)</text>
        <dbReference type="Rhea" id="RHEA:11528"/>
        <dbReference type="Rhea" id="RHEA-COMP:10685"/>
        <dbReference type="Rhea" id="RHEA-COMP:10686"/>
        <dbReference type="ChEBI" id="CHEBI:15378"/>
        <dbReference type="ChEBI" id="CHEBI:18036"/>
        <dbReference type="ChEBI" id="CHEBI:30616"/>
        <dbReference type="ChEBI" id="CHEBI:57692"/>
        <dbReference type="ChEBI" id="CHEBI:58307"/>
        <dbReference type="ChEBI" id="CHEBI:58503"/>
        <dbReference type="ChEBI" id="CHEBI:58537"/>
        <dbReference type="EC" id="2.5.1.17"/>
    </reaction>
</comment>
<comment type="caution">
    <text evidence="6">The sequence shown here is derived from an EMBL/GenBank/DDBJ whole genome shotgun (WGS) entry which is preliminary data.</text>
</comment>
<evidence type="ECO:0000256" key="4">
    <source>
        <dbReference type="RuleBase" id="RU366026"/>
    </source>
</evidence>
<evidence type="ECO:0000259" key="5">
    <source>
        <dbReference type="Pfam" id="PF01923"/>
    </source>
</evidence>
<dbReference type="PANTHER" id="PTHR12213:SF0">
    <property type="entry name" value="CORRINOID ADENOSYLTRANSFERASE MMAB"/>
    <property type="match status" value="1"/>
</dbReference>
<evidence type="ECO:0000256" key="3">
    <source>
        <dbReference type="ARBA" id="ARBA00022840"/>
    </source>
</evidence>
<dbReference type="NCBIfam" id="TIGR00636">
    <property type="entry name" value="PduO_Nterm"/>
    <property type="match status" value="1"/>
</dbReference>
<keyword evidence="3 4" id="KW-0067">ATP-binding</keyword>
<keyword evidence="4" id="KW-0169">Cobalamin biosynthesis</keyword>
<dbReference type="AlphaFoldDB" id="A0A1F7I591"/>
<sequence>MAIYTKTGDKGTTALFGGKRVSKNNQQIKAYGVVDELSSVIGVVISKKIDKEDGEFLTTIQKNLYAMMGVLCNAKVSLDSLKSHTEATEDYIDEQEKTLPELRNFILPQGTEESAWFHVIRTVCRRAERSLVGFLTKDNSIEASQKEVMLQYLNRMSDLFFIMARKYNQGKEVLA</sequence>
<proteinExistence type="inferred from homology"/>
<organism evidence="6 7">
    <name type="scientific">Candidatus Roizmanbacteria bacterium RIFCSPHIGHO2_12_FULL_44_10</name>
    <dbReference type="NCBI Taxonomy" id="1802054"/>
    <lineage>
        <taxon>Bacteria</taxon>
        <taxon>Candidatus Roizmaniibacteriota</taxon>
    </lineage>
</organism>
<dbReference type="GO" id="GO:0009236">
    <property type="term" value="P:cobalamin biosynthetic process"/>
    <property type="evidence" value="ECO:0007669"/>
    <property type="project" value="UniProtKB-UniRule"/>
</dbReference>
<dbReference type="Gene3D" id="1.20.1200.10">
    <property type="entry name" value="Cobalamin adenosyltransferase-like"/>
    <property type="match status" value="1"/>
</dbReference>
<feature type="domain" description="Cobalamin adenosyltransferase-like" evidence="5">
    <location>
        <begin position="3"/>
        <end position="166"/>
    </location>
</feature>
<protein>
    <recommendedName>
        <fullName evidence="4">Corrinoid adenosyltransferase</fullName>
        <ecNumber evidence="4">2.5.1.17</ecNumber>
    </recommendedName>
    <alternativeName>
        <fullName evidence="4">Cob(II)alamin adenosyltransferase</fullName>
    </alternativeName>
    <alternativeName>
        <fullName evidence="4">Cob(II)yrinic acid a,c-diamide adenosyltransferase</fullName>
    </alternativeName>
    <alternativeName>
        <fullName evidence="4">Cobinamide/cobalamin adenosyltransferase</fullName>
    </alternativeName>
</protein>
<dbReference type="Proteomes" id="UP000179024">
    <property type="component" value="Unassembled WGS sequence"/>
</dbReference>
<dbReference type="PANTHER" id="PTHR12213">
    <property type="entry name" value="CORRINOID ADENOSYLTRANSFERASE"/>
    <property type="match status" value="1"/>
</dbReference>
<reference evidence="6 7" key="1">
    <citation type="journal article" date="2016" name="Nat. Commun.">
        <title>Thousands of microbial genomes shed light on interconnected biogeochemical processes in an aquifer system.</title>
        <authorList>
            <person name="Anantharaman K."/>
            <person name="Brown C.T."/>
            <person name="Hug L.A."/>
            <person name="Sharon I."/>
            <person name="Castelle C.J."/>
            <person name="Probst A.J."/>
            <person name="Thomas B.C."/>
            <person name="Singh A."/>
            <person name="Wilkins M.J."/>
            <person name="Karaoz U."/>
            <person name="Brodie E.L."/>
            <person name="Williams K.H."/>
            <person name="Hubbard S.S."/>
            <person name="Banfield J.F."/>
        </authorList>
    </citation>
    <scope>NUCLEOTIDE SEQUENCE [LARGE SCALE GENOMIC DNA]</scope>
</reference>
<dbReference type="SUPFAM" id="SSF89028">
    <property type="entry name" value="Cobalamin adenosyltransferase-like"/>
    <property type="match status" value="1"/>
</dbReference>
<dbReference type="InterPro" id="IPR036451">
    <property type="entry name" value="CblAdoTrfase-like_sf"/>
</dbReference>
<gene>
    <name evidence="6" type="ORF">A3F34_00020</name>
</gene>
<evidence type="ECO:0000313" key="7">
    <source>
        <dbReference type="Proteomes" id="UP000179024"/>
    </source>
</evidence>
<accession>A0A1F7I591</accession>
<dbReference type="InterPro" id="IPR016030">
    <property type="entry name" value="CblAdoTrfase-like"/>
</dbReference>
<comment type="catalytic activity">
    <reaction evidence="4">
        <text>2 cob(II)alamin + reduced [electron-transfer flavoprotein] + 2 ATP = 2 adenosylcob(III)alamin + 2 triphosphate + oxidized [electron-transfer flavoprotein] + 3 H(+)</text>
        <dbReference type="Rhea" id="RHEA:28671"/>
        <dbReference type="Rhea" id="RHEA-COMP:10685"/>
        <dbReference type="Rhea" id="RHEA-COMP:10686"/>
        <dbReference type="ChEBI" id="CHEBI:15378"/>
        <dbReference type="ChEBI" id="CHEBI:16304"/>
        <dbReference type="ChEBI" id="CHEBI:18036"/>
        <dbReference type="ChEBI" id="CHEBI:18408"/>
        <dbReference type="ChEBI" id="CHEBI:30616"/>
        <dbReference type="ChEBI" id="CHEBI:57692"/>
        <dbReference type="ChEBI" id="CHEBI:58307"/>
        <dbReference type="EC" id="2.5.1.17"/>
    </reaction>
</comment>
<dbReference type="EC" id="2.5.1.17" evidence="4"/>